<evidence type="ECO:0000313" key="1">
    <source>
        <dbReference type="EMBL" id="MQL68620.1"/>
    </source>
</evidence>
<reference evidence="1" key="1">
    <citation type="submission" date="2017-07" db="EMBL/GenBank/DDBJ databases">
        <title>Taro Niue Genome Assembly and Annotation.</title>
        <authorList>
            <person name="Atibalentja N."/>
            <person name="Keating K."/>
            <person name="Fields C.J."/>
        </authorList>
    </citation>
    <scope>NUCLEOTIDE SEQUENCE</scope>
    <source>
        <strain evidence="1">Niue_2</strain>
        <tissue evidence="1">Leaf</tissue>
    </source>
</reference>
<evidence type="ECO:0000313" key="2">
    <source>
        <dbReference type="Proteomes" id="UP000652761"/>
    </source>
</evidence>
<feature type="non-terminal residue" evidence="1">
    <location>
        <position position="1"/>
    </location>
</feature>
<dbReference type="EMBL" id="NMUH01000018">
    <property type="protein sequence ID" value="MQL68620.1"/>
    <property type="molecule type" value="Genomic_DNA"/>
</dbReference>
<name>A0A843THQ9_COLES</name>
<dbReference type="AlphaFoldDB" id="A0A843THQ9"/>
<dbReference type="Proteomes" id="UP000652761">
    <property type="component" value="Unassembled WGS sequence"/>
</dbReference>
<protein>
    <submittedName>
        <fullName evidence="1">Uncharacterized protein</fullName>
    </submittedName>
</protein>
<sequence length="57" mass="6632">MRWGWHFHIHPHLHLPQASVRPIENRLAMMQMAMTTRVILQMIKSLVVGEQASSDVN</sequence>
<organism evidence="1 2">
    <name type="scientific">Colocasia esculenta</name>
    <name type="common">Wild taro</name>
    <name type="synonym">Arum esculentum</name>
    <dbReference type="NCBI Taxonomy" id="4460"/>
    <lineage>
        <taxon>Eukaryota</taxon>
        <taxon>Viridiplantae</taxon>
        <taxon>Streptophyta</taxon>
        <taxon>Embryophyta</taxon>
        <taxon>Tracheophyta</taxon>
        <taxon>Spermatophyta</taxon>
        <taxon>Magnoliopsida</taxon>
        <taxon>Liliopsida</taxon>
        <taxon>Araceae</taxon>
        <taxon>Aroideae</taxon>
        <taxon>Colocasieae</taxon>
        <taxon>Colocasia</taxon>
    </lineage>
</organism>
<keyword evidence="2" id="KW-1185">Reference proteome</keyword>
<comment type="caution">
    <text evidence="1">The sequence shown here is derived from an EMBL/GenBank/DDBJ whole genome shotgun (WGS) entry which is preliminary data.</text>
</comment>
<accession>A0A843THQ9</accession>
<proteinExistence type="predicted"/>
<gene>
    <name evidence="1" type="ORF">Taro_000905</name>
</gene>